<reference evidence="2" key="2">
    <citation type="submission" date="2020-05" db="UniProtKB">
        <authorList>
            <consortium name="EnsemblMetazoa"/>
        </authorList>
    </citation>
    <scope>IDENTIFICATION</scope>
    <source>
        <strain evidence="2">IAEA</strain>
    </source>
</reference>
<proteinExistence type="predicted"/>
<organism evidence="2 3">
    <name type="scientific">Glossina palpalis gambiensis</name>
    <dbReference type="NCBI Taxonomy" id="67801"/>
    <lineage>
        <taxon>Eukaryota</taxon>
        <taxon>Metazoa</taxon>
        <taxon>Ecdysozoa</taxon>
        <taxon>Arthropoda</taxon>
        <taxon>Hexapoda</taxon>
        <taxon>Insecta</taxon>
        <taxon>Pterygota</taxon>
        <taxon>Neoptera</taxon>
        <taxon>Endopterygota</taxon>
        <taxon>Diptera</taxon>
        <taxon>Brachycera</taxon>
        <taxon>Muscomorpha</taxon>
        <taxon>Hippoboscoidea</taxon>
        <taxon>Glossinidae</taxon>
        <taxon>Glossina</taxon>
    </lineage>
</organism>
<dbReference type="Proteomes" id="UP000092460">
    <property type="component" value="Unassembled WGS sequence"/>
</dbReference>
<feature type="transmembrane region" description="Helical" evidence="1">
    <location>
        <begin position="15"/>
        <end position="37"/>
    </location>
</feature>
<evidence type="ECO:0000313" key="3">
    <source>
        <dbReference type="Proteomes" id="UP000092460"/>
    </source>
</evidence>
<dbReference type="VEuPathDB" id="VectorBase:GPPI029492"/>
<keyword evidence="1" id="KW-0472">Membrane</keyword>
<sequence>MILPVSGGVALDQRIILDMVLSFDAMIYFILLVEIALPQSRAIILQQINSTCNNPVTIKFFNRATVAENNIYSLTRENNGNTALFRFDARDGKWYNLNDMLK</sequence>
<keyword evidence="3" id="KW-1185">Reference proteome</keyword>
<reference evidence="3" key="1">
    <citation type="submission" date="2015-01" db="EMBL/GenBank/DDBJ databases">
        <authorList>
            <person name="Aksoy S."/>
            <person name="Warren W."/>
            <person name="Wilson R.K."/>
        </authorList>
    </citation>
    <scope>NUCLEOTIDE SEQUENCE [LARGE SCALE GENOMIC DNA]</scope>
    <source>
        <strain evidence="3">IAEA</strain>
    </source>
</reference>
<accession>A0A1B0BGR3</accession>
<dbReference type="EMBL" id="JXJN01013927">
    <property type="status" value="NOT_ANNOTATED_CDS"/>
    <property type="molecule type" value="Genomic_DNA"/>
</dbReference>
<keyword evidence="1" id="KW-0812">Transmembrane</keyword>
<protein>
    <submittedName>
        <fullName evidence="2">Uncharacterized protein</fullName>
    </submittedName>
</protein>
<name>A0A1B0BGR3_9MUSC</name>
<keyword evidence="1" id="KW-1133">Transmembrane helix</keyword>
<dbReference type="STRING" id="67801.A0A1B0BGR3"/>
<evidence type="ECO:0000256" key="1">
    <source>
        <dbReference type="SAM" id="Phobius"/>
    </source>
</evidence>
<dbReference type="AlphaFoldDB" id="A0A1B0BGR3"/>
<dbReference type="EnsemblMetazoa" id="GPPI029492-RA">
    <property type="protein sequence ID" value="GPPI029492-PA"/>
    <property type="gene ID" value="GPPI029492"/>
</dbReference>
<evidence type="ECO:0000313" key="2">
    <source>
        <dbReference type="EnsemblMetazoa" id="GPPI029492-PA"/>
    </source>
</evidence>